<organism evidence="2">
    <name type="scientific">Plasmodium vivax</name>
    <name type="common">malaria parasite P. vivax</name>
    <dbReference type="NCBI Taxonomy" id="5855"/>
    <lineage>
        <taxon>Eukaryota</taxon>
        <taxon>Sar</taxon>
        <taxon>Alveolata</taxon>
        <taxon>Apicomplexa</taxon>
        <taxon>Aconoidasida</taxon>
        <taxon>Haemosporida</taxon>
        <taxon>Plasmodiidae</taxon>
        <taxon>Plasmodium</taxon>
        <taxon>Plasmodium (Plasmodium)</taxon>
    </lineage>
</organism>
<dbReference type="VEuPathDB" id="PlasmoDB:PVPAM_060009600"/>
<dbReference type="InterPro" id="IPR022139">
    <property type="entry name" value="Fam-L/Fam-M-like_plasmodium"/>
</dbReference>
<name>A0A565A4V3_PLAVI</name>
<feature type="transmembrane region" description="Helical" evidence="1">
    <location>
        <begin position="12"/>
        <end position="34"/>
    </location>
</feature>
<proteinExistence type="predicted"/>
<dbReference type="VEuPathDB" id="PlasmoDB:PVP01_0002570"/>
<accession>A0A565A4V3</accession>
<evidence type="ECO:0000256" key="1">
    <source>
        <dbReference type="SAM" id="Phobius"/>
    </source>
</evidence>
<sequence length="280" mass="33359">MVQLSNYNFMKNVNFTVILKIFAFIYLSWACLAYNNMGSFFKSLENKYKNDKILNVRFCRLLARHEQHKELKDTRFSDKLPDRSLHNNKRNVSDHIPIYSEVRSKASNNFDIYMKGYKDRYMKKKGISKLDCYYENKIFGRINHIRDIVKKMHNDKKRWKRFFLKTYGLALMLFALIPALGLIYPIVFGIDKDYKGIVGFCEKTEHFTSSTPKKHTEGDFNSCEHNWLYKNEDLIRSFGYVSYIFLFTTSIIVLLIVSYIFIKFIKYEKLKAGKSKMNEK</sequence>
<dbReference type="Proteomes" id="UP000220605">
    <property type="component" value="Unassembled WGS sequence"/>
</dbReference>
<dbReference type="EMBL" id="FLZR02000005">
    <property type="protein sequence ID" value="VUZ99542.1"/>
    <property type="molecule type" value="Genomic_DNA"/>
</dbReference>
<keyword evidence="1" id="KW-0472">Membrane</keyword>
<dbReference type="Pfam" id="PF12420">
    <property type="entry name" value="DUF3671"/>
    <property type="match status" value="1"/>
</dbReference>
<keyword evidence="1" id="KW-1133">Transmembrane helix</keyword>
<dbReference type="VEuPathDB" id="PlasmoDB:PVW1_050041900"/>
<dbReference type="AlphaFoldDB" id="A0A565A4V3"/>
<protein>
    <recommendedName>
        <fullName evidence="3">Fam-l protein</fullName>
    </recommendedName>
</protein>
<evidence type="ECO:0000313" key="2">
    <source>
        <dbReference type="EMBL" id="VUZ99542.1"/>
    </source>
</evidence>
<gene>
    <name evidence="2" type="ORF">PVP01_0002570</name>
</gene>
<dbReference type="OrthoDB" id="389413at2759"/>
<reference evidence="2" key="1">
    <citation type="submission" date="2016-07" db="EMBL/GenBank/DDBJ databases">
        <authorList>
            <consortium name="Pathogen Informatics"/>
        </authorList>
    </citation>
    <scope>NUCLEOTIDE SEQUENCE</scope>
</reference>
<evidence type="ECO:0008006" key="3">
    <source>
        <dbReference type="Google" id="ProtNLM"/>
    </source>
</evidence>
<keyword evidence="1" id="KW-0812">Transmembrane</keyword>
<feature type="transmembrane region" description="Helical" evidence="1">
    <location>
        <begin position="240"/>
        <end position="262"/>
    </location>
</feature>
<feature type="transmembrane region" description="Helical" evidence="1">
    <location>
        <begin position="162"/>
        <end position="187"/>
    </location>
</feature>